<dbReference type="Pfam" id="PF14223">
    <property type="entry name" value="Retrotran_gag_2"/>
    <property type="match status" value="1"/>
</dbReference>
<name>A0A164G4F0_9CRUS</name>
<keyword evidence="2" id="KW-1185">Reference proteome</keyword>
<dbReference type="PANTHER" id="PTHR47481:SF22">
    <property type="entry name" value="RETROTRANSPOSON GAG DOMAIN-CONTAINING PROTEIN"/>
    <property type="match status" value="1"/>
</dbReference>
<sequence>IRNEDVVENQAEIDSWIEKDAFASGLIYSSLETSYQTSVGGSADAAEMWQRLNQEYAQVAAANTGQLTARFFQYQMDPDHSVSTHINKYRQMADELQNVGAPVTYIQMEERILSTLPPSYHAVVAAWETQPRDENRNILTLTA</sequence>
<dbReference type="AlphaFoldDB" id="A0A164G4F0"/>
<dbReference type="EMBL" id="LRGB01016766">
    <property type="protein sequence ID" value="KZR98515.1"/>
    <property type="molecule type" value="Genomic_DNA"/>
</dbReference>
<protein>
    <submittedName>
        <fullName evidence="1">Uncharacterized protein</fullName>
    </submittedName>
</protein>
<comment type="caution">
    <text evidence="1">The sequence shown here is derived from an EMBL/GenBank/DDBJ whole genome shotgun (WGS) entry which is preliminary data.</text>
</comment>
<feature type="non-terminal residue" evidence="1">
    <location>
        <position position="1"/>
    </location>
</feature>
<evidence type="ECO:0000313" key="2">
    <source>
        <dbReference type="Proteomes" id="UP000076858"/>
    </source>
</evidence>
<dbReference type="PANTHER" id="PTHR47481">
    <property type="match status" value="1"/>
</dbReference>
<accession>A0A164G4F0</accession>
<dbReference type="OrthoDB" id="1912561at2759"/>
<proteinExistence type="predicted"/>
<reference evidence="1 2" key="1">
    <citation type="submission" date="2016-03" db="EMBL/GenBank/DDBJ databases">
        <title>EvidentialGene: Evidence-directed Construction of Genes on Genomes.</title>
        <authorList>
            <person name="Gilbert D.G."/>
            <person name="Choi J.-H."/>
            <person name="Mockaitis K."/>
            <person name="Colbourne J."/>
            <person name="Pfrender M."/>
        </authorList>
    </citation>
    <scope>NUCLEOTIDE SEQUENCE [LARGE SCALE GENOMIC DNA]</scope>
    <source>
        <strain evidence="1 2">Xinb3</strain>
        <tissue evidence="1">Complete organism</tissue>
    </source>
</reference>
<evidence type="ECO:0000313" key="1">
    <source>
        <dbReference type="EMBL" id="KZR98515.1"/>
    </source>
</evidence>
<organism evidence="1 2">
    <name type="scientific">Daphnia magna</name>
    <dbReference type="NCBI Taxonomy" id="35525"/>
    <lineage>
        <taxon>Eukaryota</taxon>
        <taxon>Metazoa</taxon>
        <taxon>Ecdysozoa</taxon>
        <taxon>Arthropoda</taxon>
        <taxon>Crustacea</taxon>
        <taxon>Branchiopoda</taxon>
        <taxon>Diplostraca</taxon>
        <taxon>Cladocera</taxon>
        <taxon>Anomopoda</taxon>
        <taxon>Daphniidae</taxon>
        <taxon>Daphnia</taxon>
    </lineage>
</organism>
<dbReference type="Proteomes" id="UP000076858">
    <property type="component" value="Unassembled WGS sequence"/>
</dbReference>
<gene>
    <name evidence="1" type="ORF">APZ42_006026</name>
</gene>